<gene>
    <name evidence="1" type="ORF">LCGC14_0062720</name>
</gene>
<organism evidence="1">
    <name type="scientific">marine sediment metagenome</name>
    <dbReference type="NCBI Taxonomy" id="412755"/>
    <lineage>
        <taxon>unclassified sequences</taxon>
        <taxon>metagenomes</taxon>
        <taxon>ecological metagenomes</taxon>
    </lineage>
</organism>
<evidence type="ECO:0000313" key="1">
    <source>
        <dbReference type="EMBL" id="KKO06464.1"/>
    </source>
</evidence>
<comment type="caution">
    <text evidence="1">The sequence shown here is derived from an EMBL/GenBank/DDBJ whole genome shotgun (WGS) entry which is preliminary data.</text>
</comment>
<reference evidence="1" key="1">
    <citation type="journal article" date="2015" name="Nature">
        <title>Complex archaea that bridge the gap between prokaryotes and eukaryotes.</title>
        <authorList>
            <person name="Spang A."/>
            <person name="Saw J.H."/>
            <person name="Jorgensen S.L."/>
            <person name="Zaremba-Niedzwiedzka K."/>
            <person name="Martijn J."/>
            <person name="Lind A.E."/>
            <person name="van Eijk R."/>
            <person name="Schleper C."/>
            <person name="Guy L."/>
            <person name="Ettema T.J."/>
        </authorList>
    </citation>
    <scope>NUCLEOTIDE SEQUENCE</scope>
</reference>
<name>A0A0F9YP62_9ZZZZ</name>
<proteinExistence type="predicted"/>
<protein>
    <recommendedName>
        <fullName evidence="2">Uracil-DNA glycosylase-like domain-containing protein</fullName>
    </recommendedName>
</protein>
<dbReference type="AlphaFoldDB" id="A0A0F9YP62"/>
<sequence length="261" mass="28541">MSLFEKFSPILVDSALNLSEASLPKELLLTTQGSLETFYAPFDYVNPKARITICGITPGRSQAVTALNEARRQLSAGASLEEAKLKAKETASFAGSMRKNLIAMLDHIGLPQLMGIDSCARLFDTHTHLVHYTSALRYPVFFNGSNYSGSPSMLSQSTLLHQIENHLAEEVRTLGDSCVYVPLGPKVAEAFGHLQRKGLVKPEQILAGLPHPFGANAERISYFLEKKPREQLSSKTNADLLDAACSRLRAKISNLTPKEVA</sequence>
<dbReference type="EMBL" id="LAZR01000015">
    <property type="protein sequence ID" value="KKO06464.1"/>
    <property type="molecule type" value="Genomic_DNA"/>
</dbReference>
<accession>A0A0F9YP62</accession>
<evidence type="ECO:0008006" key="2">
    <source>
        <dbReference type="Google" id="ProtNLM"/>
    </source>
</evidence>